<feature type="domain" description="N-acetyltransferase" evidence="1">
    <location>
        <begin position="18"/>
        <end position="180"/>
    </location>
</feature>
<keyword evidence="3" id="KW-1185">Reference proteome</keyword>
<dbReference type="Pfam" id="PF13302">
    <property type="entry name" value="Acetyltransf_3"/>
    <property type="match status" value="1"/>
</dbReference>
<protein>
    <submittedName>
        <fullName evidence="2">GNAT family protein</fullName>
        <ecNumber evidence="2">2.-.-.-</ecNumber>
    </submittedName>
</protein>
<dbReference type="PROSITE" id="PS51186">
    <property type="entry name" value="GNAT"/>
    <property type="match status" value="1"/>
</dbReference>
<organism evidence="2 3">
    <name type="scientific">Mesobacillus jeotgali</name>
    <dbReference type="NCBI Taxonomy" id="129985"/>
    <lineage>
        <taxon>Bacteria</taxon>
        <taxon>Bacillati</taxon>
        <taxon>Bacillota</taxon>
        <taxon>Bacilli</taxon>
        <taxon>Bacillales</taxon>
        <taxon>Bacillaceae</taxon>
        <taxon>Mesobacillus</taxon>
    </lineage>
</organism>
<accession>A0ABY9VBN7</accession>
<evidence type="ECO:0000313" key="3">
    <source>
        <dbReference type="Proteomes" id="UP001303324"/>
    </source>
</evidence>
<dbReference type="InterPro" id="IPR016181">
    <property type="entry name" value="Acyl_CoA_acyltransferase"/>
</dbReference>
<dbReference type="Gene3D" id="3.40.630.30">
    <property type="match status" value="1"/>
</dbReference>
<sequence length="187" mass="21484">MEIKDIYGNLPGLETERLVLRKISYEDIDDIHTYASNPEVSKYVFWEAHETRVATEDYVKMILTLYAEGKIAPWGIHYKEDNKLIGTVDFVSWSTQHKTAEIGYALSKNYWGRGIATEAVKELIRFGMSEMDLVRIQAKSLVANIGSERVMEKAGMTFEGILRKFIYVKGAHYDVKMYAIIKEDVQS</sequence>
<dbReference type="EMBL" id="CP134494">
    <property type="protein sequence ID" value="WNF21023.1"/>
    <property type="molecule type" value="Genomic_DNA"/>
</dbReference>
<dbReference type="EC" id="2.-.-.-" evidence="2"/>
<dbReference type="CDD" id="cd04301">
    <property type="entry name" value="NAT_SF"/>
    <property type="match status" value="1"/>
</dbReference>
<evidence type="ECO:0000259" key="1">
    <source>
        <dbReference type="PROSITE" id="PS51186"/>
    </source>
</evidence>
<proteinExistence type="predicted"/>
<dbReference type="Proteomes" id="UP001303324">
    <property type="component" value="Chromosome"/>
</dbReference>
<dbReference type="SUPFAM" id="SSF55729">
    <property type="entry name" value="Acyl-CoA N-acyltransferases (Nat)"/>
    <property type="match status" value="1"/>
</dbReference>
<dbReference type="PANTHER" id="PTHR43792:SF9">
    <property type="entry name" value="RIBOSOMAL-PROTEIN-ALANINE ACETYLTRANSFERASE"/>
    <property type="match status" value="1"/>
</dbReference>
<name>A0ABY9VBN7_9BACI</name>
<dbReference type="GO" id="GO:0016740">
    <property type="term" value="F:transferase activity"/>
    <property type="evidence" value="ECO:0007669"/>
    <property type="project" value="UniProtKB-KW"/>
</dbReference>
<evidence type="ECO:0000313" key="2">
    <source>
        <dbReference type="EMBL" id="WNF21023.1"/>
    </source>
</evidence>
<reference evidence="2 3" key="1">
    <citation type="submission" date="2023-09" db="EMBL/GenBank/DDBJ databases">
        <title>Microbial mechanism of fulvic acid promoting antimony reduction mineralization in rice fields.</title>
        <authorList>
            <person name="Chen G."/>
            <person name="Lan J."/>
        </authorList>
    </citation>
    <scope>NUCLEOTIDE SEQUENCE [LARGE SCALE GENOMIC DNA]</scope>
    <source>
        <strain evidence="2 3">PS1</strain>
    </source>
</reference>
<gene>
    <name evidence="2" type="ORF">RH061_12500</name>
</gene>
<dbReference type="InterPro" id="IPR051531">
    <property type="entry name" value="N-acetyltransferase"/>
</dbReference>
<dbReference type="PANTHER" id="PTHR43792">
    <property type="entry name" value="GNAT FAMILY, PUTATIVE (AFU_ORTHOLOGUE AFUA_3G00765)-RELATED-RELATED"/>
    <property type="match status" value="1"/>
</dbReference>
<dbReference type="InterPro" id="IPR000182">
    <property type="entry name" value="GNAT_dom"/>
</dbReference>
<dbReference type="RefSeq" id="WP_311070583.1">
    <property type="nucleotide sequence ID" value="NZ_CP134494.1"/>
</dbReference>
<keyword evidence="2" id="KW-0808">Transferase</keyword>